<organism evidence="11 12">
    <name type="scientific">Luteococcus japonicus LSP_Lj1</name>
    <dbReference type="NCBI Taxonomy" id="1255658"/>
    <lineage>
        <taxon>Bacteria</taxon>
        <taxon>Bacillati</taxon>
        <taxon>Actinomycetota</taxon>
        <taxon>Actinomycetes</taxon>
        <taxon>Propionibacteriales</taxon>
        <taxon>Propionibacteriaceae</taxon>
        <taxon>Luteococcus</taxon>
    </lineage>
</organism>
<reference evidence="11 12" key="1">
    <citation type="submission" date="2017-02" db="EMBL/GenBank/DDBJ databases">
        <authorList>
            <person name="Peterson S.W."/>
        </authorList>
    </citation>
    <scope>NUCLEOTIDE SEQUENCE [LARGE SCALE GENOMIC DNA]</scope>
    <source>
        <strain evidence="11 12">LSP_Lj1</strain>
    </source>
</reference>
<evidence type="ECO:0000259" key="10">
    <source>
        <dbReference type="Pfam" id="PF12821"/>
    </source>
</evidence>
<dbReference type="Proteomes" id="UP000188342">
    <property type="component" value="Unassembled WGS sequence"/>
</dbReference>
<feature type="transmembrane region" description="Helical" evidence="8">
    <location>
        <begin position="206"/>
        <end position="226"/>
    </location>
</feature>
<evidence type="ECO:0000256" key="5">
    <source>
        <dbReference type="ARBA" id="ARBA00023136"/>
    </source>
</evidence>
<evidence type="ECO:0000256" key="1">
    <source>
        <dbReference type="ARBA" id="ARBA00004651"/>
    </source>
</evidence>
<proteinExistence type="inferred from homology"/>
<name>A0A1R4I9R2_9ACTN</name>
<dbReference type="InterPro" id="IPR024528">
    <property type="entry name" value="ThrE_2"/>
</dbReference>
<evidence type="ECO:0000313" key="11">
    <source>
        <dbReference type="EMBL" id="SJN16344.1"/>
    </source>
</evidence>
<dbReference type="GO" id="GO:0005886">
    <property type="term" value="C:plasma membrane"/>
    <property type="evidence" value="ECO:0007669"/>
    <property type="project" value="UniProtKB-SubCell"/>
</dbReference>
<dbReference type="EMBL" id="FUKQ01000001">
    <property type="protein sequence ID" value="SJN16344.1"/>
    <property type="molecule type" value="Genomic_DNA"/>
</dbReference>
<gene>
    <name evidence="11" type="ORF">FM114_00600</name>
</gene>
<evidence type="ECO:0000256" key="2">
    <source>
        <dbReference type="ARBA" id="ARBA00022475"/>
    </source>
</evidence>
<feature type="transmembrane region" description="Helical" evidence="8">
    <location>
        <begin position="386"/>
        <end position="411"/>
    </location>
</feature>
<comment type="similarity">
    <text evidence="6">Belongs to the ThrE exporter (TC 2.A.79) family.</text>
</comment>
<evidence type="ECO:0000256" key="7">
    <source>
        <dbReference type="SAM" id="MobiDB-lite"/>
    </source>
</evidence>
<feature type="transmembrane region" description="Helical" evidence="8">
    <location>
        <begin position="177"/>
        <end position="194"/>
    </location>
</feature>
<dbReference type="Pfam" id="PF12821">
    <property type="entry name" value="ThrE_2"/>
    <property type="match status" value="1"/>
</dbReference>
<evidence type="ECO:0000256" key="4">
    <source>
        <dbReference type="ARBA" id="ARBA00022989"/>
    </source>
</evidence>
<feature type="transmembrane region" description="Helical" evidence="8">
    <location>
        <begin position="272"/>
        <end position="295"/>
    </location>
</feature>
<feature type="domain" description="Threonine/Serine exporter ThrE" evidence="10">
    <location>
        <begin position="316"/>
        <end position="447"/>
    </location>
</feature>
<dbReference type="PANTHER" id="PTHR34390:SF2">
    <property type="entry name" value="SUCCINATE TRANSPORTER SUBUNIT YJJP-RELATED"/>
    <property type="match status" value="1"/>
</dbReference>
<feature type="region of interest" description="Disordered" evidence="7">
    <location>
        <begin position="468"/>
        <end position="493"/>
    </location>
</feature>
<dbReference type="PANTHER" id="PTHR34390">
    <property type="entry name" value="UPF0442 PROTEIN YJJB-RELATED"/>
    <property type="match status" value="1"/>
</dbReference>
<dbReference type="InterPro" id="IPR050539">
    <property type="entry name" value="ThrE_Dicarb/AminoAcid_Exp"/>
</dbReference>
<feature type="transmembrane region" description="Helical" evidence="8">
    <location>
        <begin position="336"/>
        <end position="356"/>
    </location>
</feature>
<feature type="transmembrane region" description="Helical" evidence="8">
    <location>
        <begin position="150"/>
        <end position="171"/>
    </location>
</feature>
<protein>
    <submittedName>
        <fullName evidence="11">Membrane protein, putative</fullName>
    </submittedName>
</protein>
<evidence type="ECO:0000256" key="6">
    <source>
        <dbReference type="ARBA" id="ARBA00034125"/>
    </source>
</evidence>
<dbReference type="GO" id="GO:0015744">
    <property type="term" value="P:succinate transport"/>
    <property type="evidence" value="ECO:0007669"/>
    <property type="project" value="TreeGrafter"/>
</dbReference>
<keyword evidence="2" id="KW-1003">Cell membrane</keyword>
<evidence type="ECO:0000259" key="9">
    <source>
        <dbReference type="Pfam" id="PF06738"/>
    </source>
</evidence>
<feature type="transmembrane region" description="Helical" evidence="8">
    <location>
        <begin position="307"/>
        <end position="329"/>
    </location>
</feature>
<dbReference type="GO" id="GO:0022857">
    <property type="term" value="F:transmembrane transporter activity"/>
    <property type="evidence" value="ECO:0007669"/>
    <property type="project" value="InterPro"/>
</dbReference>
<sequence length="493" mass="51736">MSPASTRLAQASRSMAHAYRAKRREEAQVVENDVEAARARAIVALSMRAAEMMLSSGATAARSTRLVLSICRHFGLPAQVDITYTRILISYEPSSASDPITVMRMVNPGLVDYDRLSRVENLIQTMSEENLDIHLMYSRLRNIRREPRSYRLWVVYGAAAAMGGGVAMLMGGNRSDVLLSMFATFAAEFVRNNMARRGMNTFFTQASSAAMAAVIGLLVMTGRAHLPESLPQASPGLVVAAGMVPLLAGLGIVTTAGDAIDAYYMSAGSRAVEVFVLTSGIVLGLISVLACGIWLDVPSYLAPIDGFAASLPAQLASAGIIAASFGLLCNMGPRSALAATAVGIVAQCVFLVTTALTTSSPARSGLAALLVGLLARLVTTPLRIPVVALISTGIAPLMPGLLLYRGIFVLVSEVPEASVGIPVPGQNAQTLLLKCLLTGAALAVGSSFGAALGNTALRLATKGTVRRPIRANGDGSGFRRRRPLHPAERAQTS</sequence>
<keyword evidence="3 8" id="KW-0812">Transmembrane</keyword>
<feature type="transmembrane region" description="Helical" evidence="8">
    <location>
        <begin position="431"/>
        <end position="457"/>
    </location>
</feature>
<dbReference type="InterPro" id="IPR010619">
    <property type="entry name" value="ThrE-like_N"/>
</dbReference>
<dbReference type="STRING" id="1255658.FM114_00600"/>
<comment type="subcellular location">
    <subcellularLocation>
        <location evidence="1">Cell membrane</location>
        <topology evidence="1">Multi-pass membrane protein</topology>
    </subcellularLocation>
</comment>
<feature type="transmembrane region" description="Helical" evidence="8">
    <location>
        <begin position="362"/>
        <end position="379"/>
    </location>
</feature>
<evidence type="ECO:0000313" key="12">
    <source>
        <dbReference type="Proteomes" id="UP000188342"/>
    </source>
</evidence>
<evidence type="ECO:0000256" key="8">
    <source>
        <dbReference type="SAM" id="Phobius"/>
    </source>
</evidence>
<feature type="domain" description="Threonine/serine exporter-like N-terminal" evidence="9">
    <location>
        <begin position="46"/>
        <end position="290"/>
    </location>
</feature>
<evidence type="ECO:0000256" key="3">
    <source>
        <dbReference type="ARBA" id="ARBA00022692"/>
    </source>
</evidence>
<feature type="transmembrane region" description="Helical" evidence="8">
    <location>
        <begin position="238"/>
        <end position="260"/>
    </location>
</feature>
<dbReference type="OrthoDB" id="9763957at2"/>
<dbReference type="RefSeq" id="WP_094763260.1">
    <property type="nucleotide sequence ID" value="NZ_FUKQ01000001.1"/>
</dbReference>
<dbReference type="Pfam" id="PF06738">
    <property type="entry name" value="ThrE"/>
    <property type="match status" value="1"/>
</dbReference>
<keyword evidence="5 8" id="KW-0472">Membrane</keyword>
<keyword evidence="12" id="KW-1185">Reference proteome</keyword>
<dbReference type="AlphaFoldDB" id="A0A1R4I9R2"/>
<keyword evidence="4 8" id="KW-1133">Transmembrane helix</keyword>
<accession>A0A1R4I9R2</accession>